<comment type="caution">
    <text evidence="1">The sequence shown here is derived from an EMBL/GenBank/DDBJ whole genome shotgun (WGS) entry which is preliminary data.</text>
</comment>
<dbReference type="AlphaFoldDB" id="B1BUD1"/>
<sequence length="37" mass="4234">MFITQGLYLGMSLIITKNILNKKGWDGIYEEITTIQS</sequence>
<proteinExistence type="predicted"/>
<dbReference type="EMBL" id="ABDW01000018">
    <property type="protein sequence ID" value="EDT14694.1"/>
    <property type="molecule type" value="Genomic_DNA"/>
</dbReference>
<protein>
    <submittedName>
        <fullName evidence="1">Uncharacterized protein</fullName>
    </submittedName>
</protein>
<evidence type="ECO:0000313" key="2">
    <source>
        <dbReference type="Proteomes" id="UP000005337"/>
    </source>
</evidence>
<gene>
    <name evidence="1" type="ORF">AC3_1396</name>
</gene>
<organism evidence="1 2">
    <name type="scientific">Clostridium perfringens E str. JGS1987</name>
    <dbReference type="NCBI Taxonomy" id="451755"/>
    <lineage>
        <taxon>Bacteria</taxon>
        <taxon>Bacillati</taxon>
        <taxon>Bacillota</taxon>
        <taxon>Clostridia</taxon>
        <taxon>Eubacteriales</taxon>
        <taxon>Clostridiaceae</taxon>
        <taxon>Clostridium</taxon>
    </lineage>
</organism>
<accession>B1BUD1</accession>
<reference evidence="1 2" key="1">
    <citation type="submission" date="2007-07" db="EMBL/GenBank/DDBJ databases">
        <title>Annotation of Clostridium perfringens E str. JGS1987.</title>
        <authorList>
            <person name="Paulsen I."/>
            <person name="Sebastian Y."/>
        </authorList>
    </citation>
    <scope>NUCLEOTIDE SEQUENCE [LARGE SCALE GENOMIC DNA]</scope>
    <source>
        <strain evidence="2">E str. JGS1987</strain>
    </source>
</reference>
<dbReference type="Proteomes" id="UP000005337">
    <property type="component" value="Unassembled WGS sequence"/>
</dbReference>
<evidence type="ECO:0000313" key="1">
    <source>
        <dbReference type="EMBL" id="EDT14694.1"/>
    </source>
</evidence>
<name>B1BUD1_CLOPF</name>